<feature type="domain" description="EF-hand" evidence="2">
    <location>
        <begin position="46"/>
        <end position="81"/>
    </location>
</feature>
<dbReference type="Pfam" id="PF24548">
    <property type="entry name" value="EF_EFCAB10_C"/>
    <property type="match status" value="1"/>
</dbReference>
<organism evidence="3 4">
    <name type="scientific">Orchesella dallaii</name>
    <dbReference type="NCBI Taxonomy" id="48710"/>
    <lineage>
        <taxon>Eukaryota</taxon>
        <taxon>Metazoa</taxon>
        <taxon>Ecdysozoa</taxon>
        <taxon>Arthropoda</taxon>
        <taxon>Hexapoda</taxon>
        <taxon>Collembola</taxon>
        <taxon>Entomobryomorpha</taxon>
        <taxon>Entomobryoidea</taxon>
        <taxon>Orchesellidae</taxon>
        <taxon>Orchesellinae</taxon>
        <taxon>Orchesella</taxon>
    </lineage>
</organism>
<dbReference type="Gene3D" id="1.10.238.10">
    <property type="entry name" value="EF-hand"/>
    <property type="match status" value="1"/>
</dbReference>
<dbReference type="InterPro" id="IPR002048">
    <property type="entry name" value="EF_hand_dom"/>
</dbReference>
<name>A0ABP1QBD9_9HEXA</name>
<sequence>MMFEYFLGLCVIHQPPDPWSFISEIAGKIREARNNIQTFDNLPRILTPEHTEAIFRIYDRIENGFITMSQYKSAMEAMGLSRFSMNPDGWEEDTISKDTFVKESTEAISDLLRSFMVFIDTNPDAESTQKRTSEEQSGTGESRSRSASYTSSTGEYTGSSEMKSREGTGSDTEFPRNAEDAPLNLNLMM</sequence>
<reference evidence="3 4" key="1">
    <citation type="submission" date="2024-08" db="EMBL/GenBank/DDBJ databases">
        <authorList>
            <person name="Cucini C."/>
            <person name="Frati F."/>
        </authorList>
    </citation>
    <scope>NUCLEOTIDE SEQUENCE [LARGE SCALE GENOMIC DNA]</scope>
</reference>
<dbReference type="InterPro" id="IPR011992">
    <property type="entry name" value="EF-hand-dom_pair"/>
</dbReference>
<protein>
    <recommendedName>
        <fullName evidence="2">EF-hand domain-containing protein</fullName>
    </recommendedName>
</protein>
<dbReference type="PROSITE" id="PS50222">
    <property type="entry name" value="EF_HAND_2"/>
    <property type="match status" value="1"/>
</dbReference>
<dbReference type="Proteomes" id="UP001642540">
    <property type="component" value="Unassembled WGS sequence"/>
</dbReference>
<dbReference type="SUPFAM" id="SSF47473">
    <property type="entry name" value="EF-hand"/>
    <property type="match status" value="1"/>
</dbReference>
<feature type="compositionally biased region" description="Basic and acidic residues" evidence="1">
    <location>
        <begin position="162"/>
        <end position="179"/>
    </location>
</feature>
<gene>
    <name evidence="3" type="ORF">ODALV1_LOCUS7350</name>
</gene>
<evidence type="ECO:0000259" key="2">
    <source>
        <dbReference type="PROSITE" id="PS50222"/>
    </source>
</evidence>
<feature type="region of interest" description="Disordered" evidence="1">
    <location>
        <begin position="123"/>
        <end position="189"/>
    </location>
</feature>
<dbReference type="EMBL" id="CAXLJM020000023">
    <property type="protein sequence ID" value="CAL8089370.1"/>
    <property type="molecule type" value="Genomic_DNA"/>
</dbReference>
<dbReference type="PANTHER" id="PTHR21847">
    <property type="entry name" value="EF-HAND CALCIUM-BINDING DOMAIN-CONTAINING PROTEIN 10"/>
    <property type="match status" value="1"/>
</dbReference>
<evidence type="ECO:0000313" key="4">
    <source>
        <dbReference type="Proteomes" id="UP001642540"/>
    </source>
</evidence>
<dbReference type="InterPro" id="IPR056587">
    <property type="entry name" value="EF_EFCAB10_C"/>
</dbReference>
<dbReference type="InterPro" id="IPR039879">
    <property type="entry name" value="EFC10"/>
</dbReference>
<dbReference type="PANTHER" id="PTHR21847:SF1">
    <property type="entry name" value="EF-HAND CALCIUM-BINDING DOMAIN-CONTAINING PROTEIN 10"/>
    <property type="match status" value="1"/>
</dbReference>
<accession>A0ABP1QBD9</accession>
<feature type="compositionally biased region" description="Low complexity" evidence="1">
    <location>
        <begin position="145"/>
        <end position="161"/>
    </location>
</feature>
<evidence type="ECO:0000256" key="1">
    <source>
        <dbReference type="SAM" id="MobiDB-lite"/>
    </source>
</evidence>
<comment type="caution">
    <text evidence="3">The sequence shown here is derived from an EMBL/GenBank/DDBJ whole genome shotgun (WGS) entry which is preliminary data.</text>
</comment>
<proteinExistence type="predicted"/>
<keyword evidence="4" id="KW-1185">Reference proteome</keyword>
<evidence type="ECO:0000313" key="3">
    <source>
        <dbReference type="EMBL" id="CAL8089370.1"/>
    </source>
</evidence>